<accession>A0ABR7GFX1</accession>
<gene>
    <name evidence="2" type="ORF">H8R94_07005</name>
</gene>
<sequence length="157" mass="16768">MNMLMDLITNRIFVATAAAWLVAQVLKVIIDAAKNGFSAERLTGSGGMPSSHSATVTGLVVSTAIVEGLGGFPFVMALFFAIIVIYDAAGVRMETGREAQLLNRLLERDKAEGREPLYEGNLREKMGHTIPEIIVGMILGAVVAVIVCSIMQGLIAY</sequence>
<dbReference type="Proteomes" id="UP000643810">
    <property type="component" value="Unassembled WGS sequence"/>
</dbReference>
<evidence type="ECO:0000313" key="2">
    <source>
        <dbReference type="EMBL" id="MBC5686355.1"/>
    </source>
</evidence>
<dbReference type="PANTHER" id="PTHR31446:SF29">
    <property type="entry name" value="ACID PHOSPHATASE_VANADIUM-DEPENDENT HALOPEROXIDASE-RELATED PROTEIN"/>
    <property type="match status" value="1"/>
</dbReference>
<keyword evidence="1" id="KW-1133">Transmembrane helix</keyword>
<evidence type="ECO:0000313" key="3">
    <source>
        <dbReference type="Proteomes" id="UP000643810"/>
    </source>
</evidence>
<comment type="caution">
    <text evidence="2">The sequence shown here is derived from an EMBL/GenBank/DDBJ whole genome shotgun (WGS) entry which is preliminary data.</text>
</comment>
<feature type="transmembrane region" description="Helical" evidence="1">
    <location>
        <begin position="56"/>
        <end position="86"/>
    </location>
</feature>
<proteinExistence type="predicted"/>
<keyword evidence="1" id="KW-0472">Membrane</keyword>
<keyword evidence="3" id="KW-1185">Reference proteome</keyword>
<reference evidence="2 3" key="1">
    <citation type="submission" date="2020-08" db="EMBL/GenBank/DDBJ databases">
        <title>Genome public.</title>
        <authorList>
            <person name="Liu C."/>
            <person name="Sun Q."/>
        </authorList>
    </citation>
    <scope>NUCLEOTIDE SEQUENCE [LARGE SCALE GENOMIC DNA]</scope>
    <source>
        <strain evidence="2 3">NSJ-9</strain>
    </source>
</reference>
<name>A0ABR7GFX1_9FIRM</name>
<dbReference type="PANTHER" id="PTHR31446">
    <property type="entry name" value="ACID PHOSPHATASE/VANADIUM-DEPENDENT HALOPEROXIDASE-RELATED PROTEIN"/>
    <property type="match status" value="1"/>
</dbReference>
<keyword evidence="1" id="KW-0812">Transmembrane</keyword>
<dbReference type="EMBL" id="JACOPG010000002">
    <property type="protein sequence ID" value="MBC5686355.1"/>
    <property type="molecule type" value="Genomic_DNA"/>
</dbReference>
<dbReference type="RefSeq" id="WP_118280598.1">
    <property type="nucleotide sequence ID" value="NZ_JACOPG010000002.1"/>
</dbReference>
<dbReference type="InterPro" id="IPR003832">
    <property type="entry name" value="DUF212"/>
</dbReference>
<organism evidence="2 3">
    <name type="scientific">Roseburia lenta</name>
    <dbReference type="NCBI Taxonomy" id="2763061"/>
    <lineage>
        <taxon>Bacteria</taxon>
        <taxon>Bacillati</taxon>
        <taxon>Bacillota</taxon>
        <taxon>Clostridia</taxon>
        <taxon>Lachnospirales</taxon>
        <taxon>Lachnospiraceae</taxon>
        <taxon>Roseburia</taxon>
    </lineage>
</organism>
<dbReference type="Pfam" id="PF02681">
    <property type="entry name" value="DUF212"/>
    <property type="match status" value="1"/>
</dbReference>
<feature type="transmembrane region" description="Helical" evidence="1">
    <location>
        <begin position="133"/>
        <end position="155"/>
    </location>
</feature>
<evidence type="ECO:0000256" key="1">
    <source>
        <dbReference type="SAM" id="Phobius"/>
    </source>
</evidence>
<protein>
    <submittedName>
        <fullName evidence="2">Divergent PAP2 family protein</fullName>
    </submittedName>
</protein>